<comment type="caution">
    <text evidence="3">The sequence shown here is derived from an EMBL/GenBank/DDBJ whole genome shotgun (WGS) entry which is preliminary data.</text>
</comment>
<dbReference type="GO" id="GO:0005829">
    <property type="term" value="C:cytosol"/>
    <property type="evidence" value="ECO:0007669"/>
    <property type="project" value="TreeGrafter"/>
</dbReference>
<evidence type="ECO:0000259" key="2">
    <source>
        <dbReference type="PROSITE" id="PS50943"/>
    </source>
</evidence>
<evidence type="ECO:0000313" key="3">
    <source>
        <dbReference type="EMBL" id="MCX8996068.1"/>
    </source>
</evidence>
<dbReference type="AlphaFoldDB" id="A0AAE3STX0"/>
<dbReference type="RefSeq" id="WP_306409825.1">
    <property type="nucleotide sequence ID" value="NZ_JANFPI010000001.1"/>
</dbReference>
<dbReference type="EMBL" id="JANFPI010000001">
    <property type="protein sequence ID" value="MCX8996068.1"/>
    <property type="molecule type" value="Genomic_DNA"/>
</dbReference>
<dbReference type="PROSITE" id="PS50943">
    <property type="entry name" value="HTH_CROC1"/>
    <property type="match status" value="1"/>
</dbReference>
<dbReference type="InterPro" id="IPR013096">
    <property type="entry name" value="Cupin_2"/>
</dbReference>
<name>A0AAE3STX0_9HYPH</name>
<dbReference type="InterPro" id="IPR001387">
    <property type="entry name" value="Cro/C1-type_HTH"/>
</dbReference>
<dbReference type="CDD" id="cd00093">
    <property type="entry name" value="HTH_XRE"/>
    <property type="match status" value="1"/>
</dbReference>
<dbReference type="InterPro" id="IPR010982">
    <property type="entry name" value="Lambda_DNA-bd_dom_sf"/>
</dbReference>
<dbReference type="InterPro" id="IPR014710">
    <property type="entry name" value="RmlC-like_jellyroll"/>
</dbReference>
<dbReference type="GO" id="GO:0003700">
    <property type="term" value="F:DNA-binding transcription factor activity"/>
    <property type="evidence" value="ECO:0007669"/>
    <property type="project" value="TreeGrafter"/>
</dbReference>
<keyword evidence="4" id="KW-1185">Reference proteome</keyword>
<accession>A0AAE3STX0</accession>
<protein>
    <submittedName>
        <fullName evidence="3">XRE family transcriptional regulator</fullName>
    </submittedName>
</protein>
<keyword evidence="1" id="KW-0238">DNA-binding</keyword>
<dbReference type="Gene3D" id="1.10.260.40">
    <property type="entry name" value="lambda repressor-like DNA-binding domains"/>
    <property type="match status" value="1"/>
</dbReference>
<evidence type="ECO:0000313" key="4">
    <source>
        <dbReference type="Proteomes" id="UP001208771"/>
    </source>
</evidence>
<dbReference type="Pfam" id="PF01381">
    <property type="entry name" value="HTH_3"/>
    <property type="match status" value="1"/>
</dbReference>
<dbReference type="CDD" id="cd02209">
    <property type="entry name" value="cupin_XRE_C"/>
    <property type="match status" value="1"/>
</dbReference>
<dbReference type="Pfam" id="PF07883">
    <property type="entry name" value="Cupin_2"/>
    <property type="match status" value="1"/>
</dbReference>
<dbReference type="SMART" id="SM00530">
    <property type="entry name" value="HTH_XRE"/>
    <property type="match status" value="1"/>
</dbReference>
<evidence type="ECO:0000256" key="1">
    <source>
        <dbReference type="ARBA" id="ARBA00023125"/>
    </source>
</evidence>
<dbReference type="GO" id="GO:0003677">
    <property type="term" value="F:DNA binding"/>
    <property type="evidence" value="ECO:0007669"/>
    <property type="project" value="UniProtKB-KW"/>
</dbReference>
<dbReference type="PANTHER" id="PTHR46797">
    <property type="entry name" value="HTH-TYPE TRANSCRIPTIONAL REGULATOR"/>
    <property type="match status" value="1"/>
</dbReference>
<proteinExistence type="predicted"/>
<gene>
    <name evidence="3" type="ORF">NOF55_03025</name>
</gene>
<feature type="domain" description="HTH cro/C1-type" evidence="2">
    <location>
        <begin position="19"/>
        <end position="73"/>
    </location>
</feature>
<dbReference type="Proteomes" id="UP001208771">
    <property type="component" value="Unassembled WGS sequence"/>
</dbReference>
<dbReference type="Gene3D" id="2.60.120.10">
    <property type="entry name" value="Jelly Rolls"/>
    <property type="match status" value="1"/>
</dbReference>
<dbReference type="PANTHER" id="PTHR46797:SF2">
    <property type="entry name" value="TRANSCRIPTIONAL REGULATOR"/>
    <property type="match status" value="1"/>
</dbReference>
<dbReference type="InterPro" id="IPR050807">
    <property type="entry name" value="TransReg_Diox_bact_type"/>
</dbReference>
<dbReference type="SUPFAM" id="SSF51182">
    <property type="entry name" value="RmlC-like cupins"/>
    <property type="match status" value="1"/>
</dbReference>
<sequence length="216" mass="23732">MTDERENEAGDSRGIGQRIKTFRTTRRLTLRELGEMTGTTASFISQLERGLSGANTSTLMRIATALGIGISDLFEDGTVLTHQIVRKADRPALPPSEGYRKTLLSSRPIREFEVYSGEFEPGGSTGEDAYVHGGTNEMFLVIRGEVELTLGTERFILREGDSVEYSTSTPHRTRNIGPERAEVLWIISPPTSGVAELDQYVPRKLLAAGEKEDSGP</sequence>
<dbReference type="InterPro" id="IPR011051">
    <property type="entry name" value="RmlC_Cupin_sf"/>
</dbReference>
<organism evidence="3 4">
    <name type="scientific">Ectorhizobium quercum</name>
    <dbReference type="NCBI Taxonomy" id="2965071"/>
    <lineage>
        <taxon>Bacteria</taxon>
        <taxon>Pseudomonadati</taxon>
        <taxon>Pseudomonadota</taxon>
        <taxon>Alphaproteobacteria</taxon>
        <taxon>Hyphomicrobiales</taxon>
        <taxon>Rhizobiaceae</taxon>
        <taxon>Ectorhizobium</taxon>
    </lineage>
</organism>
<dbReference type="SUPFAM" id="SSF47413">
    <property type="entry name" value="lambda repressor-like DNA-binding domains"/>
    <property type="match status" value="1"/>
</dbReference>
<reference evidence="3" key="1">
    <citation type="submission" date="2022-07" db="EMBL/GenBank/DDBJ databases">
        <title>Ectorhizobium quercum gen.nov., sp. nov.</title>
        <authorList>
            <person name="Ma T."/>
            <person name="Li Y."/>
        </authorList>
    </citation>
    <scope>NUCLEOTIDE SEQUENCE</scope>
    <source>
        <strain evidence="3">BDR2-2</strain>
    </source>
</reference>